<accession>A0ABD6CMC0</accession>
<protein>
    <submittedName>
        <fullName evidence="6">HemK2/MTQ2 family protein methyltransferase</fullName>
        <ecNumber evidence="6">2.1.1.-</ecNumber>
    </submittedName>
</protein>
<dbReference type="InterPro" id="IPR004557">
    <property type="entry name" value="PrmC-related"/>
</dbReference>
<dbReference type="GO" id="GO:0008168">
    <property type="term" value="F:methyltransferase activity"/>
    <property type="evidence" value="ECO:0007669"/>
    <property type="project" value="UniProtKB-KW"/>
</dbReference>
<evidence type="ECO:0000313" key="6">
    <source>
        <dbReference type="EMBL" id="MFD1599019.1"/>
    </source>
</evidence>
<dbReference type="EC" id="2.1.1.-" evidence="6"/>
<keyword evidence="7" id="KW-1185">Reference proteome</keyword>
<dbReference type="EMBL" id="JBHUDK010000006">
    <property type="protein sequence ID" value="MFD1599019.1"/>
    <property type="molecule type" value="Genomic_DNA"/>
</dbReference>
<evidence type="ECO:0000256" key="4">
    <source>
        <dbReference type="ARBA" id="ARBA00022691"/>
    </source>
</evidence>
<proteinExistence type="inferred from homology"/>
<comment type="similarity">
    <text evidence="1">Belongs to the eukaryotic/archaeal PrmC-related family.</text>
</comment>
<name>A0ABD6CMC0_9EURY</name>
<dbReference type="InterPro" id="IPR002052">
    <property type="entry name" value="DNA_methylase_N6_adenine_CS"/>
</dbReference>
<dbReference type="RefSeq" id="WP_256420547.1">
    <property type="nucleotide sequence ID" value="NZ_JANHDI010000002.1"/>
</dbReference>
<dbReference type="SUPFAM" id="SSF53335">
    <property type="entry name" value="S-adenosyl-L-methionine-dependent methyltransferases"/>
    <property type="match status" value="1"/>
</dbReference>
<evidence type="ECO:0000256" key="1">
    <source>
        <dbReference type="ARBA" id="ARBA00006149"/>
    </source>
</evidence>
<evidence type="ECO:0000256" key="2">
    <source>
        <dbReference type="ARBA" id="ARBA00022603"/>
    </source>
</evidence>
<dbReference type="PANTHER" id="PTHR45875">
    <property type="entry name" value="METHYLTRANSFERASE N6AMT1"/>
    <property type="match status" value="1"/>
</dbReference>
<dbReference type="PROSITE" id="PS00092">
    <property type="entry name" value="N6_MTASE"/>
    <property type="match status" value="1"/>
</dbReference>
<comment type="caution">
    <text evidence="6">The sequence shown here is derived from an EMBL/GenBank/DDBJ whole genome shotgun (WGS) entry which is preliminary data.</text>
</comment>
<reference evidence="6 7" key="1">
    <citation type="journal article" date="2019" name="Int. J. Syst. Evol. Microbiol.">
        <title>The Global Catalogue of Microorganisms (GCM) 10K type strain sequencing project: providing services to taxonomists for standard genome sequencing and annotation.</title>
        <authorList>
            <consortium name="The Broad Institute Genomics Platform"/>
            <consortium name="The Broad Institute Genome Sequencing Center for Infectious Disease"/>
            <person name="Wu L."/>
            <person name="Ma J."/>
        </authorList>
    </citation>
    <scope>NUCLEOTIDE SEQUENCE [LARGE SCALE GENOMIC DNA]</scope>
    <source>
        <strain evidence="6 7">CGMCC 1.12121</strain>
    </source>
</reference>
<evidence type="ECO:0000256" key="3">
    <source>
        <dbReference type="ARBA" id="ARBA00022679"/>
    </source>
</evidence>
<dbReference type="NCBIfam" id="TIGR00537">
    <property type="entry name" value="hemK_rel_arch"/>
    <property type="match status" value="1"/>
</dbReference>
<evidence type="ECO:0000256" key="5">
    <source>
        <dbReference type="SAM" id="MobiDB-lite"/>
    </source>
</evidence>
<dbReference type="InterPro" id="IPR029063">
    <property type="entry name" value="SAM-dependent_MTases_sf"/>
</dbReference>
<dbReference type="PANTHER" id="PTHR45875:SF1">
    <property type="entry name" value="METHYLTRANSFERASE N6AMT1"/>
    <property type="match status" value="1"/>
</dbReference>
<dbReference type="NCBIfam" id="NF011527">
    <property type="entry name" value="PRK14968.1-1"/>
    <property type="match status" value="1"/>
</dbReference>
<dbReference type="Gene3D" id="3.40.50.150">
    <property type="entry name" value="Vaccinia Virus protein VP39"/>
    <property type="match status" value="1"/>
</dbReference>
<keyword evidence="3 6" id="KW-0808">Transferase</keyword>
<keyword evidence="4" id="KW-0949">S-adenosyl-L-methionine</keyword>
<dbReference type="Proteomes" id="UP001597085">
    <property type="component" value="Unassembled WGS sequence"/>
</dbReference>
<feature type="region of interest" description="Disordered" evidence="5">
    <location>
        <begin position="86"/>
        <end position="125"/>
    </location>
</feature>
<dbReference type="GO" id="GO:0032259">
    <property type="term" value="P:methylation"/>
    <property type="evidence" value="ECO:0007669"/>
    <property type="project" value="UniProtKB-KW"/>
</dbReference>
<dbReference type="InterPro" id="IPR052190">
    <property type="entry name" value="Euk-Arch_PrmC-MTase"/>
</dbReference>
<organism evidence="6 7">
    <name type="scientific">Halobellus rarus</name>
    <dbReference type="NCBI Taxonomy" id="1126237"/>
    <lineage>
        <taxon>Archaea</taxon>
        <taxon>Methanobacteriati</taxon>
        <taxon>Methanobacteriota</taxon>
        <taxon>Stenosarchaea group</taxon>
        <taxon>Halobacteria</taxon>
        <taxon>Halobacteriales</taxon>
        <taxon>Haloferacaceae</taxon>
        <taxon>Halobellus</taxon>
    </lineage>
</organism>
<feature type="region of interest" description="Disordered" evidence="5">
    <location>
        <begin position="1"/>
        <end position="28"/>
    </location>
</feature>
<sequence>MTDRTGGADGTKRDLAASRGIETDVYQPAEDSGLLASAVEKRGRGRLLEVGTGSGWVAARAAREAPEVTSVVASDLSPHACRAARRRAMGAGGDDRTRNEAGGQGPTGDDAGGDDRPNGGATVDVADGSPLFDVVRADLVAPFADDAFDTVAFNPPYLPTDPENEWDDWMERALSGGESGRELIDPFLETVGRVLAPDGVALLLVSSLTGYGAVLDAVRECGFDHEVVVEESYPFETLSVLALTHGSET</sequence>
<gene>
    <name evidence="6" type="ORF">ACFSBX_08635</name>
</gene>
<dbReference type="AlphaFoldDB" id="A0ABD6CMC0"/>
<keyword evidence="2 6" id="KW-0489">Methyltransferase</keyword>
<evidence type="ECO:0000313" key="7">
    <source>
        <dbReference type="Proteomes" id="UP001597085"/>
    </source>
</evidence>